<feature type="coiled-coil region" evidence="1">
    <location>
        <begin position="8"/>
        <end position="53"/>
    </location>
</feature>
<name>A0AAU9VS41_9CNID</name>
<accession>A0AAU9VS41</accession>
<evidence type="ECO:0008006" key="4">
    <source>
        <dbReference type="Google" id="ProtNLM"/>
    </source>
</evidence>
<dbReference type="EMBL" id="CALNXJ010000002">
    <property type="protein sequence ID" value="CAH3034184.1"/>
    <property type="molecule type" value="Genomic_DNA"/>
</dbReference>
<keyword evidence="1" id="KW-0175">Coiled coil</keyword>
<dbReference type="Proteomes" id="UP001159428">
    <property type="component" value="Unassembled WGS sequence"/>
</dbReference>
<comment type="caution">
    <text evidence="2">The sequence shown here is derived from an EMBL/GenBank/DDBJ whole genome shotgun (WGS) entry which is preliminary data.</text>
</comment>
<evidence type="ECO:0000313" key="3">
    <source>
        <dbReference type="Proteomes" id="UP001159428"/>
    </source>
</evidence>
<gene>
    <name evidence="2" type="ORF">PMEA_00010516</name>
</gene>
<proteinExistence type="predicted"/>
<protein>
    <recommendedName>
        <fullName evidence="4">BZIP domain-containing protein</fullName>
    </recommendedName>
</protein>
<sequence length="169" mass="19938">MGSALSSYKSKRRDKKEYKRKLREQLKEAQEHIACLQEQLQCANELLEAFQRSRIAPNAGPGTQKYRAATEMMKEIEALDRKLFFEQVALNVTENRCDFLDDNYHLLHDNETNLYWQKSSCQTNLEALKKKQEAIQFSRFKDENPLEQWVVCSLPNLYFGRVETLSSWH</sequence>
<evidence type="ECO:0000256" key="1">
    <source>
        <dbReference type="SAM" id="Coils"/>
    </source>
</evidence>
<organism evidence="2 3">
    <name type="scientific">Pocillopora meandrina</name>
    <dbReference type="NCBI Taxonomy" id="46732"/>
    <lineage>
        <taxon>Eukaryota</taxon>
        <taxon>Metazoa</taxon>
        <taxon>Cnidaria</taxon>
        <taxon>Anthozoa</taxon>
        <taxon>Hexacorallia</taxon>
        <taxon>Scleractinia</taxon>
        <taxon>Astrocoeniina</taxon>
        <taxon>Pocilloporidae</taxon>
        <taxon>Pocillopora</taxon>
    </lineage>
</organism>
<evidence type="ECO:0000313" key="2">
    <source>
        <dbReference type="EMBL" id="CAH3034184.1"/>
    </source>
</evidence>
<dbReference type="AlphaFoldDB" id="A0AAU9VS41"/>
<reference evidence="2 3" key="1">
    <citation type="submission" date="2022-05" db="EMBL/GenBank/DDBJ databases">
        <authorList>
            <consortium name="Genoscope - CEA"/>
            <person name="William W."/>
        </authorList>
    </citation>
    <scope>NUCLEOTIDE SEQUENCE [LARGE SCALE GENOMIC DNA]</scope>
</reference>
<keyword evidence="3" id="KW-1185">Reference proteome</keyword>